<dbReference type="InterPro" id="IPR043717">
    <property type="entry name" value="DUF5658"/>
</dbReference>
<dbReference type="Pfam" id="PF18902">
    <property type="entry name" value="DUF5658"/>
    <property type="match status" value="1"/>
</dbReference>
<keyword evidence="1" id="KW-0812">Transmembrane</keyword>
<dbReference type="RefSeq" id="WP_066292851.1">
    <property type="nucleotide sequence ID" value="NZ_CP016761.1"/>
</dbReference>
<dbReference type="KEGG" id="far:ABE41_016900"/>
<proteinExistence type="predicted"/>
<name>A0A1B1Z8K7_9BACL</name>
<dbReference type="OrthoDB" id="2972739at2"/>
<keyword evidence="4" id="KW-1185">Reference proteome</keyword>
<accession>A0A1B1Z8K7</accession>
<gene>
    <name evidence="3" type="ORF">ABE41_016900</name>
</gene>
<keyword evidence="1" id="KW-1133">Transmembrane helix</keyword>
<dbReference type="STRING" id="255247.ABE41_016900"/>
<evidence type="ECO:0000256" key="1">
    <source>
        <dbReference type="SAM" id="Phobius"/>
    </source>
</evidence>
<feature type="transmembrane region" description="Helical" evidence="1">
    <location>
        <begin position="12"/>
        <end position="31"/>
    </location>
</feature>
<sequence length="101" mass="11890">MKAYQFQPHFWICLGLGLLNMLDAVVTHVLLMNGARELNPLMNTLYAYHPILFLLLKFVFSVLVIWYGFFPVHKNVRRLSLIAFIIYSCVVGWQLFLYFSM</sequence>
<feature type="transmembrane region" description="Helical" evidence="1">
    <location>
        <begin position="51"/>
        <end position="69"/>
    </location>
</feature>
<keyword evidence="1" id="KW-0472">Membrane</keyword>
<feature type="transmembrane region" description="Helical" evidence="1">
    <location>
        <begin position="81"/>
        <end position="99"/>
    </location>
</feature>
<organism evidence="3 4">
    <name type="scientific">Fictibacillus arsenicus</name>
    <dbReference type="NCBI Taxonomy" id="255247"/>
    <lineage>
        <taxon>Bacteria</taxon>
        <taxon>Bacillati</taxon>
        <taxon>Bacillota</taxon>
        <taxon>Bacilli</taxon>
        <taxon>Bacillales</taxon>
        <taxon>Fictibacillaceae</taxon>
        <taxon>Fictibacillus</taxon>
    </lineage>
</organism>
<evidence type="ECO:0000313" key="4">
    <source>
        <dbReference type="Proteomes" id="UP000077412"/>
    </source>
</evidence>
<dbReference type="EMBL" id="CP016761">
    <property type="protein sequence ID" value="ANX13689.1"/>
    <property type="molecule type" value="Genomic_DNA"/>
</dbReference>
<evidence type="ECO:0000259" key="2">
    <source>
        <dbReference type="Pfam" id="PF18902"/>
    </source>
</evidence>
<reference evidence="3 4" key="1">
    <citation type="submission" date="2016-08" db="EMBL/GenBank/DDBJ databases">
        <title>Complete genome sequence of Fictibacillus arsenicus G25-54, a strain with toxicity to nematodes and a potential arsenic-resistance activity.</title>
        <authorList>
            <person name="Zheng Z."/>
        </authorList>
    </citation>
    <scope>NUCLEOTIDE SEQUENCE [LARGE SCALE GENOMIC DNA]</scope>
    <source>
        <strain evidence="3 4">G25-54</strain>
    </source>
</reference>
<dbReference type="Proteomes" id="UP000077412">
    <property type="component" value="Chromosome"/>
</dbReference>
<dbReference type="AlphaFoldDB" id="A0A1B1Z8K7"/>
<feature type="domain" description="DUF5658" evidence="2">
    <location>
        <begin position="16"/>
        <end position="99"/>
    </location>
</feature>
<evidence type="ECO:0000313" key="3">
    <source>
        <dbReference type="EMBL" id="ANX13689.1"/>
    </source>
</evidence>
<protein>
    <recommendedName>
        <fullName evidence="2">DUF5658 domain-containing protein</fullName>
    </recommendedName>
</protein>